<name>A0ABT1GVW6_9NOCA</name>
<reference evidence="5 6" key="1">
    <citation type="submission" date="2022-06" db="EMBL/GenBank/DDBJ databases">
        <title>Genomic Encyclopedia of Archaeal and Bacterial Type Strains, Phase II (KMG-II): from individual species to whole genera.</title>
        <authorList>
            <person name="Goeker M."/>
        </authorList>
    </citation>
    <scope>NUCLEOTIDE SEQUENCE [LARGE SCALE GENOMIC DNA]</scope>
    <source>
        <strain evidence="5 6">DSM 45037</strain>
    </source>
</reference>
<evidence type="ECO:0000313" key="6">
    <source>
        <dbReference type="Proteomes" id="UP001205740"/>
    </source>
</evidence>
<dbReference type="Pfam" id="PF00561">
    <property type="entry name" value="Abhydrolase_1"/>
    <property type="match status" value="1"/>
</dbReference>
<proteinExistence type="predicted"/>
<dbReference type="Pfam" id="PF08386">
    <property type="entry name" value="Abhydrolase_4"/>
    <property type="match status" value="1"/>
</dbReference>
<keyword evidence="2" id="KW-0812">Transmembrane</keyword>
<gene>
    <name evidence="5" type="ORF">LX12_000282</name>
</gene>
<dbReference type="InterPro" id="IPR013595">
    <property type="entry name" value="Pept_S33_TAP-like_C"/>
</dbReference>
<dbReference type="Proteomes" id="UP001205740">
    <property type="component" value="Unassembled WGS sequence"/>
</dbReference>
<keyword evidence="2" id="KW-0472">Membrane</keyword>
<feature type="domain" description="AB hydrolase-1" evidence="3">
    <location>
        <begin position="183"/>
        <end position="339"/>
    </location>
</feature>
<dbReference type="InterPro" id="IPR029058">
    <property type="entry name" value="AB_hydrolase_fold"/>
</dbReference>
<dbReference type="SUPFAM" id="SSF53474">
    <property type="entry name" value="alpha/beta-Hydrolases"/>
    <property type="match status" value="1"/>
</dbReference>
<dbReference type="EMBL" id="JAMTCG010000001">
    <property type="protein sequence ID" value="MCP2159118.1"/>
    <property type="molecule type" value="Genomic_DNA"/>
</dbReference>
<feature type="transmembrane region" description="Helical" evidence="2">
    <location>
        <begin position="41"/>
        <end position="61"/>
    </location>
</feature>
<evidence type="ECO:0000259" key="4">
    <source>
        <dbReference type="Pfam" id="PF08386"/>
    </source>
</evidence>
<comment type="caution">
    <text evidence="5">The sequence shown here is derived from an EMBL/GenBank/DDBJ whole genome shotgun (WGS) entry which is preliminary data.</text>
</comment>
<feature type="region of interest" description="Disordered" evidence="1">
    <location>
        <begin position="68"/>
        <end position="94"/>
    </location>
</feature>
<keyword evidence="2" id="KW-1133">Transmembrane helix</keyword>
<keyword evidence="6" id="KW-1185">Reference proteome</keyword>
<evidence type="ECO:0000256" key="1">
    <source>
        <dbReference type="SAM" id="MobiDB-lite"/>
    </source>
</evidence>
<feature type="domain" description="Peptidase S33 tripeptidyl aminopeptidase-like C-terminal" evidence="4">
    <location>
        <begin position="450"/>
        <end position="548"/>
    </location>
</feature>
<sequence length="552" mass="55884">MVPGHRRPLTRDEAGRHAHVTTVADMRPTTTPRTRRPRRRLLGALCLVLAAITMAGCAVGPDTGPPLIVQDGGGAGAGATSTPPRPPTLSAPRSDLAWRTCPTNLASRFGLPAPGGDVRVDCATFEATVTPGVATRDTVSVAAVRFRLTSTPASGAPLVVTSGTDMPSAVAGLLLADGPGRALLADHPLVAVDRRGTGSSGPLDCFTSQERSVVLANGLTPSTRDAQARGDLLATTAGEAADACTETISPYQLAFTSANAAGDLEQLRRTWGVDRIGILGVGSGADVALAYAGLYRDRVGRLILDTPTAYGASVRDRAQQVAAGTDAAVAGFASDCASQGCPLGSDPGAAIRSLVQRGAQGGLGDLTDSDVLAALSTEIALTTTDRASTITRVAGLLAEPASPAFAAAVDRARALRGTDGQLLSRCNDASSSIGRSDVSALQQAWQSRYPYTGSDTALSLLRCSGWPAGPAAPRPLGFDVPLLVLTSGFDTINGGTGAGALTPLIITAGGTASTITYDGPGFGVTAHSDCAADIVNRYARSGDVPPSGACPS</sequence>
<evidence type="ECO:0000313" key="5">
    <source>
        <dbReference type="EMBL" id="MCP2159118.1"/>
    </source>
</evidence>
<evidence type="ECO:0000259" key="3">
    <source>
        <dbReference type="Pfam" id="PF00561"/>
    </source>
</evidence>
<dbReference type="InterPro" id="IPR000073">
    <property type="entry name" value="AB_hydrolase_1"/>
</dbReference>
<evidence type="ECO:0000256" key="2">
    <source>
        <dbReference type="SAM" id="Phobius"/>
    </source>
</evidence>
<dbReference type="Gene3D" id="3.40.50.1820">
    <property type="entry name" value="alpha/beta hydrolase"/>
    <property type="match status" value="1"/>
</dbReference>
<protein>
    <submittedName>
        <fullName evidence="5">TAP-like protein</fullName>
    </submittedName>
</protein>
<accession>A0ABT1GVW6</accession>
<organism evidence="5 6">
    <name type="scientific">Williamsia serinedens</name>
    <dbReference type="NCBI Taxonomy" id="391736"/>
    <lineage>
        <taxon>Bacteria</taxon>
        <taxon>Bacillati</taxon>
        <taxon>Actinomycetota</taxon>
        <taxon>Actinomycetes</taxon>
        <taxon>Mycobacteriales</taxon>
        <taxon>Nocardiaceae</taxon>
        <taxon>Williamsia</taxon>
    </lineage>
</organism>